<accession>A0A4Q7Y3M5</accession>
<evidence type="ECO:0000256" key="1">
    <source>
        <dbReference type="SAM" id="MobiDB-lite"/>
    </source>
</evidence>
<feature type="domain" description="DUF112" evidence="3">
    <location>
        <begin position="19"/>
        <end position="440"/>
    </location>
</feature>
<keyword evidence="2" id="KW-0472">Membrane</keyword>
<feature type="transmembrane region" description="Helical" evidence="2">
    <location>
        <begin position="438"/>
        <end position="458"/>
    </location>
</feature>
<dbReference type="InterPro" id="IPR002823">
    <property type="entry name" value="DUF112_TM"/>
</dbReference>
<feature type="transmembrane region" description="Helical" evidence="2">
    <location>
        <begin position="59"/>
        <end position="82"/>
    </location>
</feature>
<protein>
    <submittedName>
        <fullName evidence="4">TctA family transporter</fullName>
    </submittedName>
</protein>
<gene>
    <name evidence="4" type="ORF">BKA19_0641</name>
</gene>
<evidence type="ECO:0000256" key="2">
    <source>
        <dbReference type="SAM" id="Phobius"/>
    </source>
</evidence>
<feature type="transmembrane region" description="Helical" evidence="2">
    <location>
        <begin position="386"/>
        <end position="406"/>
    </location>
</feature>
<reference evidence="4 5" key="1">
    <citation type="submission" date="2019-02" db="EMBL/GenBank/DDBJ databases">
        <title>Sequencing the genomes of 1000 actinobacteria strains.</title>
        <authorList>
            <person name="Klenk H.-P."/>
        </authorList>
    </citation>
    <scope>NUCLEOTIDE SEQUENCE [LARGE SCALE GENOMIC DNA]</scope>
    <source>
        <strain evidence="4 5">DSM 44509</strain>
    </source>
</reference>
<dbReference type="AlphaFoldDB" id="A0A4Q7Y3M5"/>
<comment type="caution">
    <text evidence="4">The sequence shown here is derived from an EMBL/GenBank/DDBJ whole genome shotgun (WGS) entry which is preliminary data.</text>
</comment>
<feature type="compositionally biased region" description="Low complexity" evidence="1">
    <location>
        <begin position="516"/>
        <end position="533"/>
    </location>
</feature>
<keyword evidence="2" id="KW-0812">Transmembrane</keyword>
<evidence type="ECO:0000259" key="3">
    <source>
        <dbReference type="Pfam" id="PF01970"/>
    </source>
</evidence>
<dbReference type="Pfam" id="PF01970">
    <property type="entry name" value="TctA"/>
    <property type="match status" value="1"/>
</dbReference>
<feature type="transmembrane region" description="Helical" evidence="2">
    <location>
        <begin position="20"/>
        <end position="47"/>
    </location>
</feature>
<dbReference type="PANTHER" id="PTHR35342">
    <property type="entry name" value="TRICARBOXYLIC TRANSPORT PROTEIN"/>
    <property type="match status" value="1"/>
</dbReference>
<feature type="region of interest" description="Disordered" evidence="1">
    <location>
        <begin position="495"/>
        <end position="533"/>
    </location>
</feature>
<dbReference type="EMBL" id="SHKV01000001">
    <property type="protein sequence ID" value="RZU31004.1"/>
    <property type="molecule type" value="Genomic_DNA"/>
</dbReference>
<dbReference type="OrthoDB" id="9781349at2"/>
<organism evidence="4 5">
    <name type="scientific">Blastococcus saxobsidens</name>
    <dbReference type="NCBI Taxonomy" id="138336"/>
    <lineage>
        <taxon>Bacteria</taxon>
        <taxon>Bacillati</taxon>
        <taxon>Actinomycetota</taxon>
        <taxon>Actinomycetes</taxon>
        <taxon>Geodermatophilales</taxon>
        <taxon>Geodermatophilaceae</taxon>
        <taxon>Blastococcus</taxon>
    </lineage>
</organism>
<dbReference type="PANTHER" id="PTHR35342:SF5">
    <property type="entry name" value="TRICARBOXYLIC TRANSPORT PROTEIN"/>
    <property type="match status" value="1"/>
</dbReference>
<evidence type="ECO:0000313" key="4">
    <source>
        <dbReference type="EMBL" id="RZU31004.1"/>
    </source>
</evidence>
<feature type="transmembrane region" description="Helical" evidence="2">
    <location>
        <begin position="164"/>
        <end position="182"/>
    </location>
</feature>
<name>A0A4Q7Y3M5_9ACTN</name>
<feature type="transmembrane region" description="Helical" evidence="2">
    <location>
        <begin position="107"/>
        <end position="130"/>
    </location>
</feature>
<feature type="transmembrane region" description="Helical" evidence="2">
    <location>
        <begin position="464"/>
        <end position="485"/>
    </location>
</feature>
<keyword evidence="2" id="KW-1133">Transmembrane helix</keyword>
<dbReference type="RefSeq" id="WP_104528605.1">
    <property type="nucleotide sequence ID" value="NZ_POQT01000015.1"/>
</dbReference>
<feature type="transmembrane region" description="Helical" evidence="2">
    <location>
        <begin position="412"/>
        <end position="431"/>
    </location>
</feature>
<keyword evidence="5" id="KW-1185">Reference proteome</keyword>
<feature type="transmembrane region" description="Helical" evidence="2">
    <location>
        <begin position="317"/>
        <end position="340"/>
    </location>
</feature>
<sequence>MIDALWSGLELLLEPATFALMLLGVAIGFAVGVLPGLGGAVTLALMIPFTFDMEPAQVFAFLLGMWVVTSTTGDITSVLFGIPGESTSAAAMLDGYPMSRKGQAGRALGAVLSSSFFGAVFGAIVLAASIPIIRPIILSLGPPSFFALTLVGLTFIIALAGKNLLRGFLMAALGFVVGMIGIDSATGIPRYTFGQLDLWDGIGLVPLVVGLFGGAEVLQLMLSKKSVAQVPTSGDTQVTGVLDGVKDTLRHSWVWVRSSAIGVGLGVVPGMGGSVSQFIAYGQAQSASKSPETFGKGNVEGVIAAGANNNAKDSGSLIPTIAFGIPGSVGTAVLLGAFLVAGLTPGPEMLTTQLPVTMSMVWVMVIANAIAVGVAFLVLKPLAKLTYIRGTLLVPFLLVLLAIGAYTSSNSYFDVFVMLAASAVGVLAIRFDWPRVPFLLAVILGAIAERYLFLSYSLTGWDWLADPIVIVLFLISAAAIVRPFIKNARARRRARAAGPDSPTAGPDSPGASTVNPSSPAETPTTTSEKSGKR</sequence>
<evidence type="ECO:0000313" key="5">
    <source>
        <dbReference type="Proteomes" id="UP000292507"/>
    </source>
</evidence>
<feature type="transmembrane region" description="Helical" evidence="2">
    <location>
        <begin position="136"/>
        <end position="157"/>
    </location>
</feature>
<dbReference type="Proteomes" id="UP000292507">
    <property type="component" value="Unassembled WGS sequence"/>
</dbReference>
<proteinExistence type="predicted"/>
<feature type="transmembrane region" description="Helical" evidence="2">
    <location>
        <begin position="360"/>
        <end position="379"/>
    </location>
</feature>
<feature type="transmembrane region" description="Helical" evidence="2">
    <location>
        <begin position="202"/>
        <end position="222"/>
    </location>
</feature>